<dbReference type="InterPro" id="IPR013099">
    <property type="entry name" value="K_chnl_dom"/>
</dbReference>
<protein>
    <submittedName>
        <fullName evidence="3">Potassium channel family protein</fullName>
    </submittedName>
</protein>
<dbReference type="GO" id="GO:0034220">
    <property type="term" value="P:monoatomic ion transmembrane transport"/>
    <property type="evidence" value="ECO:0007669"/>
    <property type="project" value="UniProtKB-KW"/>
</dbReference>
<name>A0A9X3N2F4_9ACTN</name>
<dbReference type="Proteomes" id="UP001149140">
    <property type="component" value="Unassembled WGS sequence"/>
</dbReference>
<keyword evidence="3" id="KW-0407">Ion channel</keyword>
<evidence type="ECO:0000256" key="1">
    <source>
        <dbReference type="SAM" id="Phobius"/>
    </source>
</evidence>
<keyword evidence="1" id="KW-0812">Transmembrane</keyword>
<feature type="transmembrane region" description="Helical" evidence="1">
    <location>
        <begin position="74"/>
        <end position="93"/>
    </location>
</feature>
<dbReference type="AlphaFoldDB" id="A0A9X3N2F4"/>
<feature type="transmembrane region" description="Helical" evidence="1">
    <location>
        <begin position="105"/>
        <end position="124"/>
    </location>
</feature>
<feature type="transmembrane region" description="Helical" evidence="1">
    <location>
        <begin position="136"/>
        <end position="158"/>
    </location>
</feature>
<dbReference type="SUPFAM" id="SSF81324">
    <property type="entry name" value="Voltage-gated potassium channels"/>
    <property type="match status" value="1"/>
</dbReference>
<keyword evidence="1" id="KW-1133">Transmembrane helix</keyword>
<dbReference type="RefSeq" id="WP_270046405.1">
    <property type="nucleotide sequence ID" value="NZ_JAPDOD010000090.1"/>
</dbReference>
<dbReference type="Pfam" id="PF07885">
    <property type="entry name" value="Ion_trans_2"/>
    <property type="match status" value="1"/>
</dbReference>
<sequence length="235" mass="24353">MVTAQSGRSEEETRAKRREARLQERYGLLFGSLVVLFLVQGIAPGGPWQEVLITALSATTLVLALRAGEVNGPIVPLAIAAGAILVAAVAALALMGTANTGPARIASGLLVAVAPPAIAMGVLRGLRARGHTTVQAVLGVLCLYLTFGMFCAFAYGTIDNLGSAPVFANDVAATTAHCLYFSFTTLTTVGYGDVLTRSDLGHTFAVTEALVGQIYLVTVVALLVSDLGSRRTHSP</sequence>
<gene>
    <name evidence="3" type="ORF">OM076_43240</name>
</gene>
<evidence type="ECO:0000313" key="4">
    <source>
        <dbReference type="Proteomes" id="UP001149140"/>
    </source>
</evidence>
<comment type="caution">
    <text evidence="3">The sequence shown here is derived from an EMBL/GenBank/DDBJ whole genome shotgun (WGS) entry which is preliminary data.</text>
</comment>
<evidence type="ECO:0000313" key="3">
    <source>
        <dbReference type="EMBL" id="MDA0167155.1"/>
    </source>
</evidence>
<dbReference type="Gene3D" id="1.10.287.70">
    <property type="match status" value="1"/>
</dbReference>
<keyword evidence="1" id="KW-0472">Membrane</keyword>
<keyword evidence="3" id="KW-0813">Transport</keyword>
<keyword evidence="4" id="KW-1185">Reference proteome</keyword>
<reference evidence="3" key="1">
    <citation type="submission" date="2022-10" db="EMBL/GenBank/DDBJ databases">
        <title>The WGS of Solirubrobacter ginsenosidimutans DSM 21036.</title>
        <authorList>
            <person name="Jiang Z."/>
        </authorList>
    </citation>
    <scope>NUCLEOTIDE SEQUENCE</scope>
    <source>
        <strain evidence="3">DSM 21036</strain>
    </source>
</reference>
<feature type="transmembrane region" description="Helical" evidence="1">
    <location>
        <begin position="51"/>
        <end position="67"/>
    </location>
</feature>
<feature type="domain" description="Potassium channel" evidence="2">
    <location>
        <begin position="141"/>
        <end position="224"/>
    </location>
</feature>
<evidence type="ECO:0000259" key="2">
    <source>
        <dbReference type="Pfam" id="PF07885"/>
    </source>
</evidence>
<organism evidence="3 4">
    <name type="scientific">Solirubrobacter ginsenosidimutans</name>
    <dbReference type="NCBI Taxonomy" id="490573"/>
    <lineage>
        <taxon>Bacteria</taxon>
        <taxon>Bacillati</taxon>
        <taxon>Actinomycetota</taxon>
        <taxon>Thermoleophilia</taxon>
        <taxon>Solirubrobacterales</taxon>
        <taxon>Solirubrobacteraceae</taxon>
        <taxon>Solirubrobacter</taxon>
    </lineage>
</organism>
<keyword evidence="3" id="KW-0406">Ion transport</keyword>
<feature type="transmembrane region" description="Helical" evidence="1">
    <location>
        <begin position="204"/>
        <end position="224"/>
    </location>
</feature>
<dbReference type="EMBL" id="JAPDOD010000090">
    <property type="protein sequence ID" value="MDA0167155.1"/>
    <property type="molecule type" value="Genomic_DNA"/>
</dbReference>
<accession>A0A9X3N2F4</accession>
<feature type="transmembrane region" description="Helical" evidence="1">
    <location>
        <begin position="26"/>
        <end position="45"/>
    </location>
</feature>
<proteinExistence type="predicted"/>